<dbReference type="InterPro" id="IPR050467">
    <property type="entry name" value="LRFN"/>
</dbReference>
<comment type="caution">
    <text evidence="4">The sequence shown here is derived from an EMBL/GenBank/DDBJ whole genome shotgun (WGS) entry which is preliminary data.</text>
</comment>
<reference evidence="4 5" key="1">
    <citation type="submission" date="2020-03" db="EMBL/GenBank/DDBJ databases">
        <title>Dissostichus mawsoni Genome sequencing and assembly.</title>
        <authorList>
            <person name="Park H."/>
        </authorList>
    </citation>
    <scope>NUCLEOTIDE SEQUENCE [LARGE SCALE GENOMIC DNA]</scope>
    <source>
        <strain evidence="4">DM0001</strain>
        <tissue evidence="4">Muscle</tissue>
    </source>
</reference>
<keyword evidence="3" id="KW-0472">Membrane</keyword>
<dbReference type="PANTHER" id="PTHR45842">
    <property type="entry name" value="SYNAPTIC ADHESION-LIKE MOLECULE SALM"/>
    <property type="match status" value="1"/>
</dbReference>
<evidence type="ECO:0000256" key="1">
    <source>
        <dbReference type="ARBA" id="ARBA00022729"/>
    </source>
</evidence>
<sequence>MASTSARLSPMDIVTTSQMAQKTGKGRQRHNVTGGSSSVVLSTAGSFLCWLALLSIMRLPMVTADCWLIEGEKGFVWLAICSMNQPPYEAIPSHINSTIVDLRLNENKIRSVHFSSLSRFGNLTYLNLTKNDISYVEDGAFSAQFNLQLRNLTEGMLRGLGKLQYLYLQANLIESVNTQHLLGMPQHREHRPLHEQLTTCELYTNPFNCSCELLGFLRWLSAFPNRTSERMVCDSPQGFFATTS</sequence>
<dbReference type="EMBL" id="JAAKFY010000009">
    <property type="protein sequence ID" value="KAF3852590.1"/>
    <property type="molecule type" value="Genomic_DNA"/>
</dbReference>
<keyword evidence="3" id="KW-0812">Transmembrane</keyword>
<keyword evidence="1" id="KW-0732">Signal</keyword>
<name>A0A7J5YT28_DISMA</name>
<dbReference type="AlphaFoldDB" id="A0A7J5YT28"/>
<evidence type="ECO:0008006" key="6">
    <source>
        <dbReference type="Google" id="ProtNLM"/>
    </source>
</evidence>
<evidence type="ECO:0000256" key="3">
    <source>
        <dbReference type="SAM" id="Phobius"/>
    </source>
</evidence>
<accession>A0A7J5YT28</accession>
<dbReference type="InterPro" id="IPR032675">
    <property type="entry name" value="LRR_dom_sf"/>
</dbReference>
<keyword evidence="3" id="KW-1133">Transmembrane helix</keyword>
<keyword evidence="2" id="KW-0325">Glycoprotein</keyword>
<evidence type="ECO:0000256" key="2">
    <source>
        <dbReference type="ARBA" id="ARBA00023180"/>
    </source>
</evidence>
<protein>
    <recommendedName>
        <fullName evidence="6">LRRCT domain-containing protein</fullName>
    </recommendedName>
</protein>
<dbReference type="SUPFAM" id="SSF52058">
    <property type="entry name" value="L domain-like"/>
    <property type="match status" value="1"/>
</dbReference>
<dbReference type="OrthoDB" id="8895728at2759"/>
<evidence type="ECO:0000313" key="5">
    <source>
        <dbReference type="Proteomes" id="UP000518266"/>
    </source>
</evidence>
<dbReference type="Gene3D" id="3.80.10.10">
    <property type="entry name" value="Ribonuclease Inhibitor"/>
    <property type="match status" value="1"/>
</dbReference>
<feature type="transmembrane region" description="Helical" evidence="3">
    <location>
        <begin position="39"/>
        <end position="57"/>
    </location>
</feature>
<organism evidence="4 5">
    <name type="scientific">Dissostichus mawsoni</name>
    <name type="common">Antarctic cod</name>
    <dbReference type="NCBI Taxonomy" id="36200"/>
    <lineage>
        <taxon>Eukaryota</taxon>
        <taxon>Metazoa</taxon>
        <taxon>Chordata</taxon>
        <taxon>Craniata</taxon>
        <taxon>Vertebrata</taxon>
        <taxon>Euteleostomi</taxon>
        <taxon>Actinopterygii</taxon>
        <taxon>Neopterygii</taxon>
        <taxon>Teleostei</taxon>
        <taxon>Neoteleostei</taxon>
        <taxon>Acanthomorphata</taxon>
        <taxon>Eupercaria</taxon>
        <taxon>Perciformes</taxon>
        <taxon>Notothenioidei</taxon>
        <taxon>Nototheniidae</taxon>
        <taxon>Dissostichus</taxon>
    </lineage>
</organism>
<keyword evidence="5" id="KW-1185">Reference proteome</keyword>
<dbReference type="PANTHER" id="PTHR45842:SF12">
    <property type="entry name" value="KEKKON 5, ISOFORM A"/>
    <property type="match status" value="1"/>
</dbReference>
<gene>
    <name evidence="4" type="ORF">F7725_005945</name>
</gene>
<evidence type="ECO:0000313" key="4">
    <source>
        <dbReference type="EMBL" id="KAF3852590.1"/>
    </source>
</evidence>
<dbReference type="Proteomes" id="UP000518266">
    <property type="component" value="Unassembled WGS sequence"/>
</dbReference>
<proteinExistence type="predicted"/>